<feature type="coiled-coil region" evidence="1">
    <location>
        <begin position="113"/>
        <end position="204"/>
    </location>
</feature>
<feature type="region of interest" description="Disordered" evidence="2">
    <location>
        <begin position="254"/>
        <end position="274"/>
    </location>
</feature>
<protein>
    <submittedName>
        <fullName evidence="3">Uncharacterized protein</fullName>
    </submittedName>
</protein>
<comment type="caution">
    <text evidence="3">The sequence shown here is derived from an EMBL/GenBank/DDBJ whole genome shotgun (WGS) entry which is preliminary data.</text>
</comment>
<gene>
    <name evidence="3" type="ORF">SteCoe_10794</name>
</gene>
<dbReference type="Proteomes" id="UP000187209">
    <property type="component" value="Unassembled WGS sequence"/>
</dbReference>
<evidence type="ECO:0000313" key="3">
    <source>
        <dbReference type="EMBL" id="OMJ87463.1"/>
    </source>
</evidence>
<keyword evidence="4" id="KW-1185">Reference proteome</keyword>
<feature type="compositionally biased region" description="Basic and acidic residues" evidence="2">
    <location>
        <begin position="263"/>
        <end position="274"/>
    </location>
</feature>
<name>A0A1R2CEN3_9CILI</name>
<dbReference type="OrthoDB" id="304280at2759"/>
<evidence type="ECO:0000256" key="1">
    <source>
        <dbReference type="SAM" id="Coils"/>
    </source>
</evidence>
<dbReference type="AlphaFoldDB" id="A0A1R2CEN3"/>
<organism evidence="3 4">
    <name type="scientific">Stentor coeruleus</name>
    <dbReference type="NCBI Taxonomy" id="5963"/>
    <lineage>
        <taxon>Eukaryota</taxon>
        <taxon>Sar</taxon>
        <taxon>Alveolata</taxon>
        <taxon>Ciliophora</taxon>
        <taxon>Postciliodesmatophora</taxon>
        <taxon>Heterotrichea</taxon>
        <taxon>Heterotrichida</taxon>
        <taxon>Stentoridae</taxon>
        <taxon>Stentor</taxon>
    </lineage>
</organism>
<dbReference type="EMBL" id="MPUH01000176">
    <property type="protein sequence ID" value="OMJ87463.1"/>
    <property type="molecule type" value="Genomic_DNA"/>
</dbReference>
<keyword evidence="1" id="KW-0175">Coiled coil</keyword>
<proteinExistence type="predicted"/>
<accession>A0A1R2CEN3</accession>
<evidence type="ECO:0000313" key="4">
    <source>
        <dbReference type="Proteomes" id="UP000187209"/>
    </source>
</evidence>
<sequence>MSRPFSSSMDTSINKGNAIDLKPLQNYTGNLYKIRSGPNLPDTKLVSKVCPKKIFSDKERLYEENINLKQMYNYINDENIRLKTKILQLEKCIEHPKQQENLVSVNTKPTHLIESLKQSIRDLKTEIKAKDKEIEDMKRYVRYTKMQELEGENMQYSNECMRLKRIIDELLEEKGIIHGGLNAYEKLKLENEEFRKSISNLKESDKAKGIKIEELSEKVRELGKIINVEDKQENHKVNSSEQVILIKPQDEEKSKKVQIQDGNQKKDRDVEEEKEKQRILEKNIEELKGENLKLKQALERQNEVAIEKTQEIEDLRLLLIEKEQVIESSNLQESFSMDKKQTISVQCHAFCEKVKEYLLKNAIDSKQWVKSISSNDIVSKNDLVQALDQDDILVTDFEVEAFMEHYGENDDQILSTVLVDLFFGCEKEVLTLDEIFEVLKAKSTYYGLKSLKSLLDSSLGDDEITEESIKKLFSQGIFDLGSLDHVKMLCEYFLNYGNVVKEKFVEMFEEKFEGWTTLKKTEIEGIVRRFQGLLFDNYEVLISRMQEKTRYQSYMQMTDFIQELKINGLINSSSEETCAKAISYFYSKSIKKIHYLQILNAFYDGNVDEGFMRYFNLVTGFDELKRSQTSFWISETNRSIEKILEESHSPIEVYTLTCDDKSATDHMA</sequence>
<evidence type="ECO:0000256" key="2">
    <source>
        <dbReference type="SAM" id="MobiDB-lite"/>
    </source>
</evidence>
<reference evidence="3 4" key="1">
    <citation type="submission" date="2016-11" db="EMBL/GenBank/DDBJ databases">
        <title>The macronuclear genome of Stentor coeruleus: a giant cell with tiny introns.</title>
        <authorList>
            <person name="Slabodnick M."/>
            <person name="Ruby J.G."/>
            <person name="Reiff S.B."/>
            <person name="Swart E.C."/>
            <person name="Gosai S."/>
            <person name="Prabakaran S."/>
            <person name="Witkowska E."/>
            <person name="Larue G.E."/>
            <person name="Fisher S."/>
            <person name="Freeman R.M."/>
            <person name="Gunawardena J."/>
            <person name="Chu W."/>
            <person name="Stover N.A."/>
            <person name="Gregory B.D."/>
            <person name="Nowacki M."/>
            <person name="Derisi J."/>
            <person name="Roy S.W."/>
            <person name="Marshall W.F."/>
            <person name="Sood P."/>
        </authorList>
    </citation>
    <scope>NUCLEOTIDE SEQUENCE [LARGE SCALE GENOMIC DNA]</scope>
    <source>
        <strain evidence="3">WM001</strain>
    </source>
</reference>